<dbReference type="PANTHER" id="PTHR13393:SF0">
    <property type="entry name" value="RNA N6-ADENOSINE-METHYLTRANSFERASE METTL16"/>
    <property type="match status" value="1"/>
</dbReference>
<name>A0ABM1JFG4_POLDO</name>
<reference evidence="8" key="1">
    <citation type="submission" date="2025-08" db="UniProtKB">
        <authorList>
            <consortium name="RefSeq"/>
        </authorList>
    </citation>
    <scope>IDENTIFICATION</scope>
    <source>
        <tissue evidence="8">Whole body</tissue>
    </source>
</reference>
<comment type="similarity">
    <text evidence="1 5">Belongs to the methyltransferase superfamily. METTL16/RlmF family.</text>
</comment>
<dbReference type="SUPFAM" id="SSF53335">
    <property type="entry name" value="S-adenosyl-L-methionine-dependent methyltransferases"/>
    <property type="match status" value="1"/>
</dbReference>
<evidence type="ECO:0000256" key="5">
    <source>
        <dbReference type="PIRNR" id="PIRNR037350"/>
    </source>
</evidence>
<feature type="non-terminal residue" evidence="8">
    <location>
        <position position="515"/>
    </location>
</feature>
<dbReference type="Pfam" id="PF05971">
    <property type="entry name" value="Methyltransf_10"/>
    <property type="match status" value="1"/>
</dbReference>
<evidence type="ECO:0000256" key="3">
    <source>
        <dbReference type="ARBA" id="ARBA00022679"/>
    </source>
</evidence>
<keyword evidence="4" id="KW-0949">S-adenosyl-L-methionine</keyword>
<gene>
    <name evidence="8" type="primary">LOC107074358</name>
</gene>
<dbReference type="InterPro" id="IPR017182">
    <property type="entry name" value="METTL16/PsiM"/>
</dbReference>
<dbReference type="Gene3D" id="3.40.50.150">
    <property type="entry name" value="Vaccinia Virus protein VP39"/>
    <property type="match status" value="1"/>
</dbReference>
<dbReference type="GeneID" id="107074358"/>
<evidence type="ECO:0000313" key="7">
    <source>
        <dbReference type="Proteomes" id="UP000694924"/>
    </source>
</evidence>
<evidence type="ECO:0000256" key="2">
    <source>
        <dbReference type="ARBA" id="ARBA00022603"/>
    </source>
</evidence>
<dbReference type="CDD" id="cd02440">
    <property type="entry name" value="AdoMet_MTases"/>
    <property type="match status" value="1"/>
</dbReference>
<dbReference type="InterPro" id="IPR010286">
    <property type="entry name" value="METTL16/RlmF"/>
</dbReference>
<evidence type="ECO:0000256" key="4">
    <source>
        <dbReference type="ARBA" id="ARBA00022691"/>
    </source>
</evidence>
<evidence type="ECO:0000256" key="6">
    <source>
        <dbReference type="SAM" id="Coils"/>
    </source>
</evidence>
<dbReference type="Proteomes" id="UP000694924">
    <property type="component" value="Unplaced"/>
</dbReference>
<keyword evidence="2 5" id="KW-0489">Methyltransferase</keyword>
<keyword evidence="6" id="KW-0175">Coiled coil</keyword>
<dbReference type="PIRSF" id="PIRSF037350">
    <property type="entry name" value="Mtase_ZK1128_prd"/>
    <property type="match status" value="1"/>
</dbReference>
<proteinExistence type="inferred from homology"/>
<dbReference type="InterPro" id="IPR029063">
    <property type="entry name" value="SAM-dependent_MTases_sf"/>
</dbReference>
<protein>
    <recommendedName>
        <fullName evidence="5">U6 small nuclear RNA (adenine-(43)-N(6))-methyltransferase</fullName>
        <ecNumber evidence="5">2.1.1.-</ecNumber>
    </recommendedName>
</protein>
<dbReference type="EC" id="2.1.1.-" evidence="5"/>
<dbReference type="PANTHER" id="PTHR13393">
    <property type="entry name" value="SAM-DEPENDENT METHYLTRANSFERASE"/>
    <property type="match status" value="1"/>
</dbReference>
<evidence type="ECO:0000256" key="1">
    <source>
        <dbReference type="ARBA" id="ARBA00005878"/>
    </source>
</evidence>
<keyword evidence="7" id="KW-1185">Reference proteome</keyword>
<organism evidence="7 8">
    <name type="scientific">Polistes dominula</name>
    <name type="common">European paper wasp</name>
    <name type="synonym">Vespa dominula</name>
    <dbReference type="NCBI Taxonomy" id="743375"/>
    <lineage>
        <taxon>Eukaryota</taxon>
        <taxon>Metazoa</taxon>
        <taxon>Ecdysozoa</taxon>
        <taxon>Arthropoda</taxon>
        <taxon>Hexapoda</taxon>
        <taxon>Insecta</taxon>
        <taxon>Pterygota</taxon>
        <taxon>Neoptera</taxon>
        <taxon>Endopterygota</taxon>
        <taxon>Hymenoptera</taxon>
        <taxon>Apocrita</taxon>
        <taxon>Aculeata</taxon>
        <taxon>Vespoidea</taxon>
        <taxon>Vespidae</taxon>
        <taxon>Polistinae</taxon>
        <taxon>Polistini</taxon>
        <taxon>Polistes</taxon>
    </lineage>
</organism>
<keyword evidence="3 5" id="KW-0808">Transferase</keyword>
<evidence type="ECO:0000313" key="8">
    <source>
        <dbReference type="RefSeq" id="XP_015191202.1"/>
    </source>
</evidence>
<dbReference type="RefSeq" id="XP_015191202.1">
    <property type="nucleotide sequence ID" value="XM_015335716.1"/>
</dbReference>
<feature type="coiled-coil region" evidence="6">
    <location>
        <begin position="328"/>
        <end position="392"/>
    </location>
</feature>
<sequence>MALHKVMHPRNIYKENPDFKQLALLYPEFRKVATTDLRGKVHIDFKNEDTLRVLTKILLKHDFNLTVEIPPNKLVPTVPLRLNYVLWIEDLMTYASFTEMNNVKGIDIGTGAVCIYSLLLAKMYGCSMFGTDIDETSIESAIENIKNNSLENLIKVIKVDKENIFKEVINENEHFHFSMCNPPFFETQGNLDKVIKQQPPRNAPTGNNEELSVEGGETLFVTRMIEESIQIGDKIKIYTTMLGKRKNSFYFPKFLKRHGINNFTLTEFCQGYTKRWGLAWSFLSMDTCNLKKAPVIRESNITDMFTKCHPLEIQFPMEDKYELIDDVISELKRIIAELQMNIIELEKNRIKEKESAKWVCQLTARNDTWTHARRKRRLAERLNKDCKKIKLESTVVTEQTNNTESEVETIQSSDIKDEDMLQSVCKKDTEISDHKEDPFLVSVLFLHVLKDTNNSDKNNVNICLFFESGTGGKNALERLRQYLINKLNVRVHFEQFCSTKGNKKRNRKYKKTKKN</sequence>
<accession>A0ABM1JFG4</accession>